<evidence type="ECO:0000256" key="1">
    <source>
        <dbReference type="ARBA" id="ARBA00004245"/>
    </source>
</evidence>
<sequence length="552" mass="64067">MAETICTESDLQTYFQELKKHSVTYKLGQMQQQQTAGDEMQNPLQKQFGLVLGKIEEILSENFSGLFQHSRKLRNIYKIRIQSGSKTFLGQFFDKLEQTSIICKLLIVVIYIVKSSKDSEEYVKLMSMKTSIIYEKAKILLAENLLPESLKLLEEALDLIKDLEEHPKIAFLHMRIVNHMTYVLSRLGQLDQAKEMLTKAIDNETKYNPEVYSTDDLFLNTKKDPKISEAKLTRLTINNLQMLAWIQAKMGNTEAHLKLQHEILQRQLDVAEGDVLRWAESCFRLANVFVNHGDFQNGVYHLIAAEEILNPLEVAVVPNLEVCAAQADLARSWVFYGLQLFEMSRKPKIPKDIEPENLEEGESSKPKTPTTTKQIYLFQGLKVEIPQNLTMTQIENKDQAQALFTNLHKWIKRARLFYTLRNYPLQYVNLCLDLSELYRFVSFYEEDIDSQYSVQKRRYDALETLSQILKEMRPTCYVMVNVELTRELIEVQMEMMNLNLKKLYSPTDELKTKGDKDSLKRQIDAFSNVHDQLENVASTLDMEVKKIIAETN</sequence>
<reference evidence="7" key="1">
    <citation type="submission" date="2022-01" db="EMBL/GenBank/DDBJ databases">
        <authorList>
            <person name="King R."/>
        </authorList>
    </citation>
    <scope>NUCLEOTIDE SEQUENCE</scope>
</reference>
<dbReference type="InterPro" id="IPR011990">
    <property type="entry name" value="TPR-like_helical_dom_sf"/>
</dbReference>
<evidence type="ECO:0000313" key="8">
    <source>
        <dbReference type="Proteomes" id="UP001152799"/>
    </source>
</evidence>
<dbReference type="Gene3D" id="1.25.40.10">
    <property type="entry name" value="Tetratricopeptide repeat domain"/>
    <property type="match status" value="1"/>
</dbReference>
<dbReference type="Proteomes" id="UP001152799">
    <property type="component" value="Chromosome 12"/>
</dbReference>
<evidence type="ECO:0000256" key="5">
    <source>
        <dbReference type="ARBA" id="ARBA00023212"/>
    </source>
</evidence>
<dbReference type="PANTHER" id="PTHR46321:SF1">
    <property type="entry name" value="KIF-BINDING PROTEIN"/>
    <property type="match status" value="1"/>
</dbReference>
<evidence type="ECO:0000313" key="7">
    <source>
        <dbReference type="EMBL" id="CAH1124640.1"/>
    </source>
</evidence>
<evidence type="ECO:0000256" key="4">
    <source>
        <dbReference type="ARBA" id="ARBA00022490"/>
    </source>
</evidence>
<protein>
    <recommendedName>
        <fullName evidence="3">KIF-binding protein</fullName>
    </recommendedName>
</protein>
<proteinExistence type="inferred from homology"/>
<dbReference type="PANTHER" id="PTHR46321">
    <property type="entry name" value="KIF1-BINDING PROTEIN"/>
    <property type="match status" value="1"/>
</dbReference>
<dbReference type="GO" id="GO:0005856">
    <property type="term" value="C:cytoskeleton"/>
    <property type="evidence" value="ECO:0007669"/>
    <property type="project" value="UniProtKB-SubCell"/>
</dbReference>
<keyword evidence="6" id="KW-0175">Coiled coil</keyword>
<evidence type="ECO:0000256" key="6">
    <source>
        <dbReference type="SAM" id="Coils"/>
    </source>
</evidence>
<dbReference type="SUPFAM" id="SSF48452">
    <property type="entry name" value="TPR-like"/>
    <property type="match status" value="1"/>
</dbReference>
<keyword evidence="5" id="KW-0206">Cytoskeleton</keyword>
<keyword evidence="8" id="KW-1185">Reference proteome</keyword>
<gene>
    <name evidence="7" type="ORF">CEUTPL_LOCUS3578</name>
</gene>
<evidence type="ECO:0000256" key="2">
    <source>
        <dbReference type="ARBA" id="ARBA00010305"/>
    </source>
</evidence>
<keyword evidence="4" id="KW-0963">Cytoplasm</keyword>
<comment type="subcellular location">
    <subcellularLocation>
        <location evidence="1">Cytoplasm</location>
        <location evidence="1">Cytoskeleton</location>
    </subcellularLocation>
</comment>
<dbReference type="EMBL" id="OU892288">
    <property type="protein sequence ID" value="CAH1124640.1"/>
    <property type="molecule type" value="Genomic_DNA"/>
</dbReference>
<name>A0A9P0GJL4_9CUCU</name>
<dbReference type="InterPro" id="IPR022083">
    <property type="entry name" value="KBP"/>
</dbReference>
<comment type="similarity">
    <text evidence="2">Belongs to the KIF-binding protein family.</text>
</comment>
<dbReference type="OrthoDB" id="409897at2759"/>
<accession>A0A9P0GJL4</accession>
<evidence type="ECO:0000256" key="3">
    <source>
        <dbReference type="ARBA" id="ARBA00016840"/>
    </source>
</evidence>
<organism evidence="7 8">
    <name type="scientific">Ceutorhynchus assimilis</name>
    <name type="common">cabbage seed weevil</name>
    <dbReference type="NCBI Taxonomy" id="467358"/>
    <lineage>
        <taxon>Eukaryota</taxon>
        <taxon>Metazoa</taxon>
        <taxon>Ecdysozoa</taxon>
        <taxon>Arthropoda</taxon>
        <taxon>Hexapoda</taxon>
        <taxon>Insecta</taxon>
        <taxon>Pterygota</taxon>
        <taxon>Neoptera</taxon>
        <taxon>Endopterygota</taxon>
        <taxon>Coleoptera</taxon>
        <taxon>Polyphaga</taxon>
        <taxon>Cucujiformia</taxon>
        <taxon>Curculionidae</taxon>
        <taxon>Ceutorhynchinae</taxon>
        <taxon>Ceutorhynchus</taxon>
    </lineage>
</organism>
<feature type="coiled-coil region" evidence="6">
    <location>
        <begin position="481"/>
        <end position="536"/>
    </location>
</feature>
<dbReference type="AlphaFoldDB" id="A0A9P0GJL4"/>
<dbReference type="Pfam" id="PF12309">
    <property type="entry name" value="KBP_C"/>
    <property type="match status" value="1"/>
</dbReference>